<dbReference type="HOGENOM" id="CLU_1081721_0_0_1"/>
<dbReference type="PANTHER" id="PTHR31005:SF8">
    <property type="entry name" value="DUF4139 DOMAIN-CONTAINING PROTEIN"/>
    <property type="match status" value="1"/>
</dbReference>
<dbReference type="EMBL" id="KN819006">
    <property type="protein sequence ID" value="KIL54036.1"/>
    <property type="molecule type" value="Genomic_DNA"/>
</dbReference>
<proteinExistence type="predicted"/>
<gene>
    <name evidence="1" type="ORF">M378DRAFT_182678</name>
</gene>
<evidence type="ECO:0000313" key="2">
    <source>
        <dbReference type="Proteomes" id="UP000054549"/>
    </source>
</evidence>
<dbReference type="InterPro" id="IPR011935">
    <property type="entry name" value="CHP02231"/>
</dbReference>
<dbReference type="PANTHER" id="PTHR31005">
    <property type="entry name" value="DUF4139 DOMAIN-CONTAINING PROTEIN"/>
    <property type="match status" value="1"/>
</dbReference>
<dbReference type="OrthoDB" id="10068793at2759"/>
<accession>A0A0C2WBU5</accession>
<keyword evidence="2" id="KW-1185">Reference proteome</keyword>
<dbReference type="STRING" id="946122.A0A0C2WBU5"/>
<dbReference type="InParanoid" id="A0A0C2WBU5"/>
<name>A0A0C2WBU5_AMAMK</name>
<sequence length="257" mass="28179">MAGANLDDKILDLKKQRMAVEKEIHEHQKAIGDDSGSKDRSRRLRTMISLKPCREGKLVLIYAVLKASWTPISNIRVDTQGSEIPVTPPHAQPLGYYAPSGIVPRRVRRSSYYSRSPAALPVMMNLTKSPRLRIFAASYDRTSSSLASAPRETDNGKYNVTVAQLDLDGTTSWVAVPKIDTKTRLSAKIKNASEFTLPSGVDSFIAKSDIPARDIVSPIWKLNSPFFGVVFGSRYLACDTPTAYETYGGGRSIGIGS</sequence>
<dbReference type="Proteomes" id="UP000054549">
    <property type="component" value="Unassembled WGS sequence"/>
</dbReference>
<protein>
    <submittedName>
        <fullName evidence="1">Uncharacterized protein</fullName>
    </submittedName>
</protein>
<evidence type="ECO:0000313" key="1">
    <source>
        <dbReference type="EMBL" id="KIL54036.1"/>
    </source>
</evidence>
<organism evidence="1 2">
    <name type="scientific">Amanita muscaria (strain Koide BX008)</name>
    <dbReference type="NCBI Taxonomy" id="946122"/>
    <lineage>
        <taxon>Eukaryota</taxon>
        <taxon>Fungi</taxon>
        <taxon>Dikarya</taxon>
        <taxon>Basidiomycota</taxon>
        <taxon>Agaricomycotina</taxon>
        <taxon>Agaricomycetes</taxon>
        <taxon>Agaricomycetidae</taxon>
        <taxon>Agaricales</taxon>
        <taxon>Pluteineae</taxon>
        <taxon>Amanitaceae</taxon>
        <taxon>Amanita</taxon>
    </lineage>
</organism>
<reference evidence="1 2" key="1">
    <citation type="submission" date="2014-04" db="EMBL/GenBank/DDBJ databases">
        <title>Evolutionary Origins and Diversification of the Mycorrhizal Mutualists.</title>
        <authorList>
            <consortium name="DOE Joint Genome Institute"/>
            <consortium name="Mycorrhizal Genomics Consortium"/>
            <person name="Kohler A."/>
            <person name="Kuo A."/>
            <person name="Nagy L.G."/>
            <person name="Floudas D."/>
            <person name="Copeland A."/>
            <person name="Barry K.W."/>
            <person name="Cichocki N."/>
            <person name="Veneault-Fourrey C."/>
            <person name="LaButti K."/>
            <person name="Lindquist E.A."/>
            <person name="Lipzen A."/>
            <person name="Lundell T."/>
            <person name="Morin E."/>
            <person name="Murat C."/>
            <person name="Riley R."/>
            <person name="Ohm R."/>
            <person name="Sun H."/>
            <person name="Tunlid A."/>
            <person name="Henrissat B."/>
            <person name="Grigoriev I.V."/>
            <person name="Hibbett D.S."/>
            <person name="Martin F."/>
        </authorList>
    </citation>
    <scope>NUCLEOTIDE SEQUENCE [LARGE SCALE GENOMIC DNA]</scope>
    <source>
        <strain evidence="1 2">Koide BX008</strain>
    </source>
</reference>
<dbReference type="AlphaFoldDB" id="A0A0C2WBU5"/>